<dbReference type="AlphaFoldDB" id="A0A521F4T1"/>
<keyword evidence="1" id="KW-0812">Transmembrane</keyword>
<dbReference type="Proteomes" id="UP000319712">
    <property type="component" value="Unassembled WGS sequence"/>
</dbReference>
<dbReference type="OrthoDB" id="325771at2157"/>
<keyword evidence="3" id="KW-1185">Reference proteome</keyword>
<dbReference type="RefSeq" id="WP_142987831.1">
    <property type="nucleotide sequence ID" value="NZ_FXTD01000019.1"/>
</dbReference>
<accession>A0A521F4T1</accession>
<evidence type="ECO:0000313" key="3">
    <source>
        <dbReference type="Proteomes" id="UP000319712"/>
    </source>
</evidence>
<feature type="transmembrane region" description="Helical" evidence="1">
    <location>
        <begin position="80"/>
        <end position="102"/>
    </location>
</feature>
<protein>
    <submittedName>
        <fullName evidence="2">Uncharacterized protein</fullName>
    </submittedName>
</protein>
<keyword evidence="1" id="KW-0472">Membrane</keyword>
<feature type="transmembrane region" description="Helical" evidence="1">
    <location>
        <begin position="114"/>
        <end position="133"/>
    </location>
</feature>
<gene>
    <name evidence="2" type="ORF">SAMN06264867_1195</name>
</gene>
<evidence type="ECO:0000256" key="1">
    <source>
        <dbReference type="SAM" id="Phobius"/>
    </source>
</evidence>
<keyword evidence="1" id="KW-1133">Transmembrane helix</keyword>
<organism evidence="2 3">
    <name type="scientific">Halorubrum cibi</name>
    <dbReference type="NCBI Taxonomy" id="413815"/>
    <lineage>
        <taxon>Archaea</taxon>
        <taxon>Methanobacteriati</taxon>
        <taxon>Methanobacteriota</taxon>
        <taxon>Stenosarchaea group</taxon>
        <taxon>Halobacteria</taxon>
        <taxon>Halobacteriales</taxon>
        <taxon>Haloferacaceae</taxon>
        <taxon>Halorubrum</taxon>
    </lineage>
</organism>
<name>A0A521F4T1_9EURY</name>
<dbReference type="EMBL" id="FXTD01000019">
    <property type="protein sequence ID" value="SMO91182.1"/>
    <property type="molecule type" value="Genomic_DNA"/>
</dbReference>
<evidence type="ECO:0000313" key="2">
    <source>
        <dbReference type="EMBL" id="SMO91182.1"/>
    </source>
</evidence>
<reference evidence="2 3" key="1">
    <citation type="submission" date="2017-05" db="EMBL/GenBank/DDBJ databases">
        <authorList>
            <person name="Varghese N."/>
            <person name="Submissions S."/>
        </authorList>
    </citation>
    <scope>NUCLEOTIDE SEQUENCE [LARGE SCALE GENOMIC DNA]</scope>
    <source>
        <strain evidence="2 3">DSM 19504</strain>
    </source>
</reference>
<sequence>MTDQQVSQQRTEQQHEYNNRNGFKHRVRRRLTSPSWLSRAAGVGLSSVSIGFVILFMFVLETGGDLTLFTRPLPIQVALTLPYLIGILTLGTTVGTLMAWRYRFWSVTTRIHQTVLALLGLVFSWQLSTLGLLPL</sequence>
<feature type="transmembrane region" description="Helical" evidence="1">
    <location>
        <begin position="36"/>
        <end position="60"/>
    </location>
</feature>
<proteinExistence type="predicted"/>